<reference evidence="3" key="2">
    <citation type="submission" date="2021-10" db="EMBL/GenBank/DDBJ databases">
        <title>Genome of Winogradskyella sp. E313.</title>
        <authorList>
            <person name="Zhou Y."/>
        </authorList>
    </citation>
    <scope>NUCLEOTIDE SEQUENCE</scope>
    <source>
        <strain evidence="3">E313</strain>
    </source>
</reference>
<dbReference type="Gene3D" id="1.10.4080.10">
    <property type="entry name" value="ADP-ribosylation/Crystallin J1"/>
    <property type="match status" value="1"/>
</dbReference>
<evidence type="ECO:0000256" key="2">
    <source>
        <dbReference type="ARBA" id="ARBA00022801"/>
    </source>
</evidence>
<proteinExistence type="inferred from homology"/>
<comment type="similarity">
    <text evidence="1">Belongs to the ADP-ribosylglycohydrolase family.</text>
</comment>
<comment type="caution">
    <text evidence="3">The sequence shown here is derived from an EMBL/GenBank/DDBJ whole genome shotgun (WGS) entry which is preliminary data.</text>
</comment>
<accession>A0ABS8ERK3</accession>
<dbReference type="InterPro" id="IPR050792">
    <property type="entry name" value="ADP-ribosylglycohydrolase"/>
</dbReference>
<protein>
    <submittedName>
        <fullName evidence="3">ADP-ribosylglycohydrolase family protein</fullName>
    </submittedName>
</protein>
<dbReference type="Pfam" id="PF03747">
    <property type="entry name" value="ADP_ribosyl_GH"/>
    <property type="match status" value="1"/>
</dbReference>
<dbReference type="SUPFAM" id="SSF101478">
    <property type="entry name" value="ADP-ribosylglycohydrolase"/>
    <property type="match status" value="1"/>
</dbReference>
<gene>
    <name evidence="3" type="ORF">J1C55_13665</name>
</gene>
<evidence type="ECO:0000313" key="4">
    <source>
        <dbReference type="Proteomes" id="UP000778797"/>
    </source>
</evidence>
<dbReference type="InterPro" id="IPR005502">
    <property type="entry name" value="Ribosyl_crysJ1"/>
</dbReference>
<name>A0ABS8ERK3_9FLAO</name>
<dbReference type="Proteomes" id="UP000778797">
    <property type="component" value="Unassembled WGS sequence"/>
</dbReference>
<dbReference type="EMBL" id="JAFMPT010000042">
    <property type="protein sequence ID" value="MCC1485642.1"/>
    <property type="molecule type" value="Genomic_DNA"/>
</dbReference>
<dbReference type="PANTHER" id="PTHR16222:SF24">
    <property type="entry name" value="ADP-RIBOSYLHYDROLASE ARH3"/>
    <property type="match status" value="1"/>
</dbReference>
<sequence>MKISERFKGCILGGAIGDAYGSSYENITKEDNSENTYYLFGKPKVKIPKWRITDDTQLTLATCEAIIENESLNAEVFAEKYLEYFKSRKITGIGASTLKALQELEVGGHWSLVGRKGEYGAGNGSAMRIAPLGFETNITRDLIKDVCNITHQNDEAYIGALSVIIAIQSILNETWTGKENLIKIITDQLPDTRVRDRLIEIDNLKCDLKQVGELGNDGYVVNSIPLAIAFASKVNEIGLTDMYKQIIELGGDTDTNCSIAGQIAGTLIGIQNIPIELTNKLKELNDFAWINGIVDKYVENKNWAQQWL</sequence>
<dbReference type="PANTHER" id="PTHR16222">
    <property type="entry name" value="ADP-RIBOSYLGLYCOHYDROLASE"/>
    <property type="match status" value="1"/>
</dbReference>
<dbReference type="RefSeq" id="WP_227478133.1">
    <property type="nucleotide sequence ID" value="NZ_JAFMPT010000042.1"/>
</dbReference>
<organism evidence="3 4">
    <name type="scientific">Winogradskyella immobilis</name>
    <dbReference type="NCBI Taxonomy" id="2816852"/>
    <lineage>
        <taxon>Bacteria</taxon>
        <taxon>Pseudomonadati</taxon>
        <taxon>Bacteroidota</taxon>
        <taxon>Flavobacteriia</taxon>
        <taxon>Flavobacteriales</taxon>
        <taxon>Flavobacteriaceae</taxon>
        <taxon>Winogradskyella</taxon>
    </lineage>
</organism>
<keyword evidence="4" id="KW-1185">Reference proteome</keyword>
<dbReference type="InterPro" id="IPR036705">
    <property type="entry name" value="Ribosyl_crysJ1_sf"/>
</dbReference>
<evidence type="ECO:0000256" key="1">
    <source>
        <dbReference type="ARBA" id="ARBA00010702"/>
    </source>
</evidence>
<keyword evidence="2" id="KW-0378">Hydrolase</keyword>
<reference evidence="3" key="1">
    <citation type="submission" date="2021-03" db="EMBL/GenBank/DDBJ databases">
        <authorList>
            <person name="Ping X."/>
        </authorList>
    </citation>
    <scope>NUCLEOTIDE SEQUENCE</scope>
    <source>
        <strain evidence="3">E313</strain>
    </source>
</reference>
<evidence type="ECO:0000313" key="3">
    <source>
        <dbReference type="EMBL" id="MCC1485642.1"/>
    </source>
</evidence>